<proteinExistence type="predicted"/>
<reference evidence="2 3" key="1">
    <citation type="submission" date="2015-01" db="EMBL/GenBank/DDBJ databases">
        <title>Evolution of Trichinella species and genotypes.</title>
        <authorList>
            <person name="Korhonen P.K."/>
            <person name="Edoardo P."/>
            <person name="Giuseppe L.R."/>
            <person name="Gasser R.B."/>
        </authorList>
    </citation>
    <scope>NUCLEOTIDE SEQUENCE [LARGE SCALE GENOMIC DNA]</scope>
    <source>
        <strain evidence="2">ISS37</strain>
    </source>
</reference>
<dbReference type="AlphaFoldDB" id="A0A0V0RF52"/>
<sequence length="163" mass="18033">MTRLSSSQVRLGMPKDCLMVLRHLAAAFRPGRLPPAPVDDKKCALGSTSLVWRRRCRWRGVPRSSARGPRPTWTTRPRTPSGSPPGLIDACRSTPAHWGASFPWLPALGGPRVGLPEWDVTLPHPQTSRRWVRGAAVVPHKVPPKQNFMGQLPYTQDGMLNGH</sequence>
<accession>A0A0V0RF52</accession>
<evidence type="ECO:0000313" key="3">
    <source>
        <dbReference type="Proteomes" id="UP000054630"/>
    </source>
</evidence>
<gene>
    <name evidence="2" type="ORF">T07_10649</name>
</gene>
<keyword evidence="3" id="KW-1185">Reference proteome</keyword>
<comment type="caution">
    <text evidence="2">The sequence shown here is derived from an EMBL/GenBank/DDBJ whole genome shotgun (WGS) entry which is preliminary data.</text>
</comment>
<evidence type="ECO:0000313" key="2">
    <source>
        <dbReference type="EMBL" id="KRX13116.1"/>
    </source>
</evidence>
<name>A0A0V0RF52_9BILA</name>
<organism evidence="2 3">
    <name type="scientific">Trichinella nelsoni</name>
    <dbReference type="NCBI Taxonomy" id="6336"/>
    <lineage>
        <taxon>Eukaryota</taxon>
        <taxon>Metazoa</taxon>
        <taxon>Ecdysozoa</taxon>
        <taxon>Nematoda</taxon>
        <taxon>Enoplea</taxon>
        <taxon>Dorylaimia</taxon>
        <taxon>Trichinellida</taxon>
        <taxon>Trichinellidae</taxon>
        <taxon>Trichinella</taxon>
    </lineage>
</organism>
<dbReference type="Proteomes" id="UP000054630">
    <property type="component" value="Unassembled WGS sequence"/>
</dbReference>
<feature type="compositionally biased region" description="Low complexity" evidence="1">
    <location>
        <begin position="67"/>
        <end position="86"/>
    </location>
</feature>
<dbReference type="EMBL" id="JYDL01000222">
    <property type="protein sequence ID" value="KRX13116.1"/>
    <property type="molecule type" value="Genomic_DNA"/>
</dbReference>
<evidence type="ECO:0000256" key="1">
    <source>
        <dbReference type="SAM" id="MobiDB-lite"/>
    </source>
</evidence>
<feature type="region of interest" description="Disordered" evidence="1">
    <location>
        <begin position="61"/>
        <end position="86"/>
    </location>
</feature>
<protein>
    <submittedName>
        <fullName evidence="2">Uncharacterized protein</fullName>
    </submittedName>
</protein>